<evidence type="ECO:0000313" key="1">
    <source>
        <dbReference type="EMBL" id="AET84924.1"/>
    </source>
</evidence>
<dbReference type="EMBL" id="JF974320">
    <property type="protein sequence ID" value="AET84924.1"/>
    <property type="molecule type" value="Genomic_DNA"/>
</dbReference>
<reference evidence="1 2" key="1">
    <citation type="submission" date="2010-12" db="EMBL/GenBank/DDBJ databases">
        <title>The Genome Sequence of Micromonas pusilla virus SP1.</title>
        <authorList>
            <consortium name="The Broad Institute Genome Sequencing Platform"/>
            <person name="Henn M.R."/>
            <person name="Suttle C."/>
            <person name="Winget D."/>
            <person name="Chan A."/>
            <person name="Levin J."/>
            <person name="Malboeuf C."/>
            <person name="Casali M."/>
            <person name="Russ C."/>
            <person name="Lennon N."/>
            <person name="Chapman S.B."/>
            <person name="Erlich R."/>
            <person name="Young S.K."/>
            <person name="Yandava C."/>
            <person name="Zeng Q."/>
            <person name="Alvarado L."/>
            <person name="Anderson S."/>
            <person name="Berlin A."/>
            <person name="Chen Z."/>
            <person name="Freedman E."/>
            <person name="Gellesch M."/>
            <person name="Goldberg J."/>
            <person name="Green L."/>
            <person name="Griggs A."/>
            <person name="Gujja S."/>
            <person name="Heilman E.R."/>
            <person name="Heiman D."/>
            <person name="Hollinger A."/>
            <person name="Howarth C."/>
            <person name="Larson L."/>
            <person name="Mehta T."/>
            <person name="Pearson M."/>
            <person name="Roberts A."/>
            <person name="Ryan E."/>
            <person name="Saif S."/>
            <person name="Shea T."/>
            <person name="Shenoy N."/>
            <person name="Sisk P."/>
            <person name="Stolte C."/>
            <person name="Sykes S."/>
            <person name="White J."/>
            <person name="Haas B."/>
            <person name="Nusbaum C."/>
            <person name="Birren B."/>
        </authorList>
    </citation>
    <scope>NUCLEOTIDE SEQUENCE [LARGE SCALE GENOMIC DNA]</scope>
    <source>
        <strain evidence="1 2">SP1</strain>
    </source>
</reference>
<gene>
    <name evidence="1" type="ORF">MPXG_00126</name>
</gene>
<accession>G9E697</accession>
<sequence length="723" mass="84649">MFHDNPQQDVSDLFRNYESHGTTDPGDRTISSSRVQLCGICRQPGHNRARCPQIRTQTETSTESIIDIDDPQLKFKIAERRARITALRENRIKDLELAQERHRTLQLLDDKKSLDDCQEPEYYGSWHDNQDATSEKILEVIHASTDDGDSLGKVKSHNLCTASPGTGKTELVDAQAYKIQTSKKPIFEYRSRENMFLMTGYSSKDFVPDMKKALKYIDKDNIYHLNDLISKKESFVKRIENEPELLDNAIFFIDEARLVVELERTLGKLFNMLGLTQENIKKLNILFFYIDATPQDVEIMFNNELFGLVDKHILEPGENYFGAERMLNGEENIKFNSIEANSNNDILCIAGRYEMVKRIKQCGNGNSVFRIPNAGRRSGAREEFKRLLEDKGIKVYIDASGKENEADWLVDEQSNERIKFGDAIIKDYGQPVVFILIQKYLCSKRFRFNKIHKIMYDTMYSGKPDNLSTQGILTRFWGYYNPEEMDELNIDCYGCKEHFERYIYYVDTENIPNGYVSNKLDSQNQYPRRPMYHNNTIASLDNIHHTTDVKRHYENGKTIYGSDLAGDYYKNHKKLTGDILSVTHPCEITRNFSKIVDEHHQMFPDEPDHRNDKSNGEYFTELEDLEKRVNTISKYFGHRWRNFTGGIWKRSSEEEQRVKEWKYVKNIAKKRPSSTLPPSHTPWINQERTFAHRVYSWKFDPNDDNERIKFMLLWKGKEMGIEY</sequence>
<organism evidence="1 2">
    <name type="scientific">Micromonas pusilla virus SP1</name>
    <name type="common">MpV-SP1</name>
    <dbReference type="NCBI Taxonomy" id="373996"/>
    <lineage>
        <taxon>Viruses</taxon>
        <taxon>Varidnaviria</taxon>
        <taxon>Bamfordvirae</taxon>
        <taxon>Nucleocytoviricota</taxon>
        <taxon>Megaviricetes</taxon>
        <taxon>Algavirales</taxon>
        <taxon>Phycodnaviridae</taxon>
        <taxon>Prasinovirus</taxon>
        <taxon>Prasinovirus micromonas</taxon>
    </lineage>
</organism>
<evidence type="ECO:0000313" key="2">
    <source>
        <dbReference type="Proteomes" id="UP000232710"/>
    </source>
</evidence>
<dbReference type="Proteomes" id="UP000232710">
    <property type="component" value="Segment"/>
</dbReference>
<name>G9E697_MPSP1</name>
<keyword evidence="2" id="KW-1185">Reference proteome</keyword>
<proteinExistence type="predicted"/>
<organismHost>
    <name type="scientific">Micromonas pusilla</name>
    <name type="common">Picoplanktonic green alga</name>
    <name type="synonym">Chromulina pusilla</name>
    <dbReference type="NCBI Taxonomy" id="38833"/>
</organismHost>
<protein>
    <submittedName>
        <fullName evidence="1">Uncharacterized protein</fullName>
    </submittedName>
</protein>